<feature type="domain" description="MACPF" evidence="2">
    <location>
        <begin position="311"/>
        <end position="430"/>
    </location>
</feature>
<dbReference type="OrthoDB" id="1366754at2759"/>
<reference evidence="3 4" key="2">
    <citation type="submission" date="2013-02" db="EMBL/GenBank/DDBJ databases">
        <title>The Genome Sequence of Plasmodium falciparum FCH/4.</title>
        <authorList>
            <consortium name="The Broad Institute Genome Sequencing Platform"/>
            <consortium name="The Broad Institute Genome Sequencing Center for Infectious Disease"/>
            <person name="Neafsey D."/>
            <person name="Cheeseman I."/>
            <person name="Volkman S."/>
            <person name="Adams J."/>
            <person name="Walker B."/>
            <person name="Young S.K."/>
            <person name="Zeng Q."/>
            <person name="Gargeya S."/>
            <person name="Fitzgerald M."/>
            <person name="Haas B."/>
            <person name="Abouelleil A."/>
            <person name="Alvarado L."/>
            <person name="Arachchi H.M."/>
            <person name="Berlin A.M."/>
            <person name="Chapman S.B."/>
            <person name="Dewar J."/>
            <person name="Goldberg J."/>
            <person name="Griggs A."/>
            <person name="Gujja S."/>
            <person name="Hansen M."/>
            <person name="Howarth C."/>
            <person name="Imamovic A."/>
            <person name="Larimer J."/>
            <person name="McCowan C."/>
            <person name="Murphy C."/>
            <person name="Neiman D."/>
            <person name="Pearson M."/>
            <person name="Priest M."/>
            <person name="Roberts A."/>
            <person name="Saif S."/>
            <person name="Shea T."/>
            <person name="Sisk P."/>
            <person name="Sykes S."/>
            <person name="Wortman J."/>
            <person name="Nusbaum C."/>
            <person name="Birren B."/>
        </authorList>
    </citation>
    <scope>NUCLEOTIDE SEQUENCE [LARGE SCALE GENOMIC DNA]</scope>
    <source>
        <strain evidence="3 4">FCH/4</strain>
    </source>
</reference>
<feature type="region of interest" description="Disordered" evidence="1">
    <location>
        <begin position="81"/>
        <end position="188"/>
    </location>
</feature>
<feature type="region of interest" description="Disordered" evidence="1">
    <location>
        <begin position="207"/>
        <end position="233"/>
    </location>
</feature>
<feature type="compositionally biased region" description="Basic and acidic residues" evidence="1">
    <location>
        <begin position="178"/>
        <end position="188"/>
    </location>
</feature>
<name>A0A024VVB3_PLAFA</name>
<protein>
    <recommendedName>
        <fullName evidence="2">MACPF domain-containing protein</fullName>
    </recommendedName>
</protein>
<feature type="compositionally biased region" description="Acidic residues" evidence="1">
    <location>
        <begin position="213"/>
        <end position="227"/>
    </location>
</feature>
<feature type="compositionally biased region" description="Acidic residues" evidence="1">
    <location>
        <begin position="106"/>
        <end position="128"/>
    </location>
</feature>
<dbReference type="Pfam" id="PF01823">
    <property type="entry name" value="MACPF"/>
    <property type="match status" value="1"/>
</dbReference>
<reference evidence="3 4" key="1">
    <citation type="submission" date="2013-02" db="EMBL/GenBank/DDBJ databases">
        <title>The Genome Annotation of Plasmodium falciparum FCH/4.</title>
        <authorList>
            <consortium name="The Broad Institute Genome Sequencing Platform"/>
            <consortium name="The Broad Institute Genome Sequencing Center for Infectious Disease"/>
            <person name="Neafsey D."/>
            <person name="Hoffman S."/>
            <person name="Volkman S."/>
            <person name="Rosenthal P."/>
            <person name="Walker B."/>
            <person name="Young S.K."/>
            <person name="Zeng Q."/>
            <person name="Gargeya S."/>
            <person name="Fitzgerald M."/>
            <person name="Haas B."/>
            <person name="Abouelleil A."/>
            <person name="Allen A.W."/>
            <person name="Alvarado L."/>
            <person name="Arachchi H.M."/>
            <person name="Berlin A.M."/>
            <person name="Chapman S.B."/>
            <person name="Gainer-Dewar J."/>
            <person name="Goldberg J."/>
            <person name="Griggs A."/>
            <person name="Gujja S."/>
            <person name="Hansen M."/>
            <person name="Howarth C."/>
            <person name="Imamovic A."/>
            <person name="Ireland A."/>
            <person name="Larimer J."/>
            <person name="McCowan C."/>
            <person name="Murphy C."/>
            <person name="Pearson M."/>
            <person name="Poon T.W."/>
            <person name="Priest M."/>
            <person name="Roberts A."/>
            <person name="Saif S."/>
            <person name="Shea T."/>
            <person name="Sisk P."/>
            <person name="Sykes S."/>
            <person name="Wortman J."/>
            <person name="Nusbaum C."/>
            <person name="Birren B."/>
        </authorList>
    </citation>
    <scope>NUCLEOTIDE SEQUENCE [LARGE SCALE GENOMIC DNA]</scope>
    <source>
        <strain evidence="3 4">FCH/4</strain>
    </source>
</reference>
<feature type="compositionally biased region" description="Acidic residues" evidence="1">
    <location>
        <begin position="84"/>
        <end position="95"/>
    </location>
</feature>
<dbReference type="InterPro" id="IPR020864">
    <property type="entry name" value="MACPF"/>
</dbReference>
<organism evidence="3 4">
    <name type="scientific">Plasmodium falciparum FCH/4</name>
    <dbReference type="NCBI Taxonomy" id="1036724"/>
    <lineage>
        <taxon>Eukaryota</taxon>
        <taxon>Sar</taxon>
        <taxon>Alveolata</taxon>
        <taxon>Apicomplexa</taxon>
        <taxon>Aconoidasida</taxon>
        <taxon>Haemosporida</taxon>
        <taxon>Plasmodiidae</taxon>
        <taxon>Plasmodium</taxon>
        <taxon>Plasmodium (Laverania)</taxon>
    </lineage>
</organism>
<dbReference type="EMBL" id="KI927810">
    <property type="protein sequence ID" value="ETW32165.1"/>
    <property type="molecule type" value="Genomic_DNA"/>
</dbReference>
<accession>A0A024VVB3</accession>
<evidence type="ECO:0000256" key="1">
    <source>
        <dbReference type="SAM" id="MobiDB-lite"/>
    </source>
</evidence>
<sequence length="707" mass="79503">MKLRILKKHYYVVFILLYLYDISCFKCIRLNNRSIYKNKYKNNVHIGTNENIRSIEKYSNVLCNSILCKNDKISSFINQRKNVDDDDESENDDMYESTTAGSSSETDNESDEEENDSSDNNNSDEEQIENSNNNNSDEEQNDSSSNDNNDEENEEQDDVMDNDQKDKKIKHSFNLANESKHTKEERVKEEKKLKIYDFINDKEKRLNFNGDQKDEDNEDNEENDDKDENTLENRNIISKHTSVFPGLYFIGIGYNLLFGNPLGEADSLIDPGYRAQIYLMEWALSKEGIANDLSTLQPVNGWIRKENACRGKITKIINVSTSSIEQMKKNGVSVKAKIQAQFGFGSAGGSTDVNSSNSSANDEQSYDMNEQLIVIGGNPIKDVTKEENLFEWSKTVTNHPMPINIKLTPISDSFDSDDLKESYDKAIIYYSRLYGLSPHDTMQKDDKDIIKILTNADTVTKNSAPPINAQCPHGKVVMFGFSLKQNFWDNTNALKGYNIEVCEAGSNSCTSKQGSSNKYDTSYLYMECGDQPLPFSEQVISESTSTYNTVKCPNDYSILLGFGISSSSGRINSAEYVYSTPCIPGMKSCSLNMNNDNQKSYIYVLCVDTTIWSGVNNLSLVALDGAHGKVNRSKKYSDGELVGTCPLDGTVLTGFKVEFHTSSPYVQTPFEKCAKSLKACSVHGSGHAIGIQNFKSLFIYMLCKNNK</sequence>
<dbReference type="AlphaFoldDB" id="A0A024VVB3"/>
<evidence type="ECO:0000313" key="4">
    <source>
        <dbReference type="Proteomes" id="UP000030656"/>
    </source>
</evidence>
<evidence type="ECO:0000259" key="2">
    <source>
        <dbReference type="Pfam" id="PF01823"/>
    </source>
</evidence>
<feature type="compositionally biased region" description="Acidic residues" evidence="1">
    <location>
        <begin position="148"/>
        <end position="161"/>
    </location>
</feature>
<evidence type="ECO:0000313" key="3">
    <source>
        <dbReference type="EMBL" id="ETW32165.1"/>
    </source>
</evidence>
<gene>
    <name evidence="3" type="ORF">PFFCH_00403</name>
</gene>
<dbReference type="Proteomes" id="UP000030656">
    <property type="component" value="Unassembled WGS sequence"/>
</dbReference>
<proteinExistence type="predicted"/>